<dbReference type="EMBL" id="KN819414">
    <property type="protein sequence ID" value="KIJ10185.1"/>
    <property type="molecule type" value="Genomic_DNA"/>
</dbReference>
<name>A0A0C9T3N0_PAXIN</name>
<organism evidence="2 3">
    <name type="scientific">Paxillus involutus ATCC 200175</name>
    <dbReference type="NCBI Taxonomy" id="664439"/>
    <lineage>
        <taxon>Eukaryota</taxon>
        <taxon>Fungi</taxon>
        <taxon>Dikarya</taxon>
        <taxon>Basidiomycota</taxon>
        <taxon>Agaricomycotina</taxon>
        <taxon>Agaricomycetes</taxon>
        <taxon>Agaricomycetidae</taxon>
        <taxon>Boletales</taxon>
        <taxon>Paxilineae</taxon>
        <taxon>Paxillaceae</taxon>
        <taxon>Paxillus</taxon>
    </lineage>
</organism>
<evidence type="ECO:0000256" key="1">
    <source>
        <dbReference type="SAM" id="MobiDB-lite"/>
    </source>
</evidence>
<dbReference type="Pfam" id="PF02992">
    <property type="entry name" value="Transposase_21"/>
    <property type="match status" value="1"/>
</dbReference>
<feature type="compositionally biased region" description="Polar residues" evidence="1">
    <location>
        <begin position="1"/>
        <end position="11"/>
    </location>
</feature>
<dbReference type="HOGENOM" id="CLU_375108_0_0_1"/>
<dbReference type="Proteomes" id="UP000053647">
    <property type="component" value="Unassembled WGS sequence"/>
</dbReference>
<sequence>MGCWSSKSSPANPAVPGLANSSDGRPSLEHAVNGDPSLPNVIVFGHSGGGVSSVVNLIADKKVAMVSPDTSRRTERVGSYQVDVGDPGTARSINLYDIPGFDDTGKEFVQFPSVPISLAIICAQDLRNQARVTAKYLKNRWSEHGNIPILIVINHTTYSPDVGPSTAGPLLRTPATTERERSPALSTQDNENSQGLPIPREGQYRTSVTDVDDNPEDVDVFAQPPLDADEEALLREVYLNVKLDDLRTSLSFIFAMQSASLDDEDTQMDAEAIHRLRNPPEYPLKLDDHKILETAIKLYLGLSNADSDYDSARKTFMEFNNLTEFPSLYQIKSIISQFSGVEPVTHDMCYDSCVGFTGPFSKLDNCPECGEARYNTVSVTHANGCTKILTTPRKQFSTLLIGPQLQAVFRDPTEAKEMQHRRRRTREIFEDLRRHEGVQEMYNDFLDGSDYLEAVMEGKIKDEDFVLMFSIDGAQLYRNKQSDCWMSIWVVFDRSPDSRYKKKYVLPGVVIPGPNTPKNIDSFLFPGFHHVAALQHEGLPIWDALQDTRYILNLFIALGTADGPGLAYLNGLDVSKRMNGHTYYPVLSRPFNYNIPGSDHDDIDPETYGGCCSPGTYFEKLTYLLLSPNETQYKKRRLKTGISKPSIFLGFRDGCTLGIPKCFGSDIMHLLSLNIPDLLIPLWRGTFECDPGDDKATWVWAALSDPAVWTQEETLNLGRRPGDQFRYHRDVDQSTNVGPY</sequence>
<feature type="compositionally biased region" description="Polar residues" evidence="1">
    <location>
        <begin position="184"/>
        <end position="195"/>
    </location>
</feature>
<proteinExistence type="predicted"/>
<dbReference type="InterPro" id="IPR004242">
    <property type="entry name" value="Transposase_21"/>
</dbReference>
<dbReference type="SUPFAM" id="SSF52540">
    <property type="entry name" value="P-loop containing nucleoside triphosphate hydrolases"/>
    <property type="match status" value="1"/>
</dbReference>
<protein>
    <submittedName>
        <fullName evidence="2">Uncharacterized protein</fullName>
    </submittedName>
</protein>
<feature type="region of interest" description="Disordered" evidence="1">
    <location>
        <begin position="1"/>
        <end position="32"/>
    </location>
</feature>
<dbReference type="CDD" id="cd00882">
    <property type="entry name" value="Ras_like_GTPase"/>
    <property type="match status" value="1"/>
</dbReference>
<dbReference type="Gene3D" id="3.40.50.300">
    <property type="entry name" value="P-loop containing nucleotide triphosphate hydrolases"/>
    <property type="match status" value="1"/>
</dbReference>
<dbReference type="InterPro" id="IPR027417">
    <property type="entry name" value="P-loop_NTPase"/>
</dbReference>
<evidence type="ECO:0000313" key="2">
    <source>
        <dbReference type="EMBL" id="KIJ10185.1"/>
    </source>
</evidence>
<accession>A0A0C9T3N0</accession>
<feature type="region of interest" description="Disordered" evidence="1">
    <location>
        <begin position="163"/>
        <end position="216"/>
    </location>
</feature>
<dbReference type="OrthoDB" id="2669721at2759"/>
<keyword evidence="3" id="KW-1185">Reference proteome</keyword>
<evidence type="ECO:0000313" key="3">
    <source>
        <dbReference type="Proteomes" id="UP000053647"/>
    </source>
</evidence>
<dbReference type="AlphaFoldDB" id="A0A0C9T3N0"/>
<reference evidence="3" key="2">
    <citation type="submission" date="2015-01" db="EMBL/GenBank/DDBJ databases">
        <title>Evolutionary Origins and Diversification of the Mycorrhizal Mutualists.</title>
        <authorList>
            <consortium name="DOE Joint Genome Institute"/>
            <consortium name="Mycorrhizal Genomics Consortium"/>
            <person name="Kohler A."/>
            <person name="Kuo A."/>
            <person name="Nagy L.G."/>
            <person name="Floudas D."/>
            <person name="Copeland A."/>
            <person name="Barry K.W."/>
            <person name="Cichocki N."/>
            <person name="Veneault-Fourrey C."/>
            <person name="LaButti K."/>
            <person name="Lindquist E.A."/>
            <person name="Lipzen A."/>
            <person name="Lundell T."/>
            <person name="Morin E."/>
            <person name="Murat C."/>
            <person name="Riley R."/>
            <person name="Ohm R."/>
            <person name="Sun H."/>
            <person name="Tunlid A."/>
            <person name="Henrissat B."/>
            <person name="Grigoriev I.V."/>
            <person name="Hibbett D.S."/>
            <person name="Martin F."/>
        </authorList>
    </citation>
    <scope>NUCLEOTIDE SEQUENCE [LARGE SCALE GENOMIC DNA]</scope>
    <source>
        <strain evidence="3">ATCC 200175</strain>
    </source>
</reference>
<gene>
    <name evidence="2" type="ORF">PAXINDRAFT_102078</name>
</gene>
<reference evidence="2 3" key="1">
    <citation type="submission" date="2014-06" db="EMBL/GenBank/DDBJ databases">
        <authorList>
            <consortium name="DOE Joint Genome Institute"/>
            <person name="Kuo A."/>
            <person name="Kohler A."/>
            <person name="Nagy L.G."/>
            <person name="Floudas D."/>
            <person name="Copeland A."/>
            <person name="Barry K.W."/>
            <person name="Cichocki N."/>
            <person name="Veneault-Fourrey C."/>
            <person name="LaButti K."/>
            <person name="Lindquist E.A."/>
            <person name="Lipzen A."/>
            <person name="Lundell T."/>
            <person name="Morin E."/>
            <person name="Murat C."/>
            <person name="Sun H."/>
            <person name="Tunlid A."/>
            <person name="Henrissat B."/>
            <person name="Grigoriev I.V."/>
            <person name="Hibbett D.S."/>
            <person name="Martin F."/>
            <person name="Nordberg H.P."/>
            <person name="Cantor M.N."/>
            <person name="Hua S.X."/>
        </authorList>
    </citation>
    <scope>NUCLEOTIDE SEQUENCE [LARGE SCALE GENOMIC DNA]</scope>
    <source>
        <strain evidence="2 3">ATCC 200175</strain>
    </source>
</reference>